<keyword evidence="6 10" id="KW-0812">Transmembrane</keyword>
<dbReference type="AlphaFoldDB" id="Q31J18"/>
<feature type="transmembrane region" description="Helical" evidence="10">
    <location>
        <begin position="24"/>
        <end position="43"/>
    </location>
</feature>
<comment type="similarity">
    <text evidence="2">Belongs to the GSP M family.</text>
</comment>
<dbReference type="GO" id="GO:0005886">
    <property type="term" value="C:plasma membrane"/>
    <property type="evidence" value="ECO:0007669"/>
    <property type="project" value="UniProtKB-SubCell"/>
</dbReference>
<keyword evidence="8 10" id="KW-1133">Transmembrane helix</keyword>
<evidence type="ECO:0000256" key="3">
    <source>
        <dbReference type="ARBA" id="ARBA00022448"/>
    </source>
</evidence>
<evidence type="ECO:0000256" key="1">
    <source>
        <dbReference type="ARBA" id="ARBA00004377"/>
    </source>
</evidence>
<dbReference type="Pfam" id="PF04612">
    <property type="entry name" value="T2SSM"/>
    <property type="match status" value="1"/>
</dbReference>
<accession>Q31J18</accession>
<dbReference type="EMBL" id="CP000109">
    <property type="protein sequence ID" value="ABB40855.1"/>
    <property type="molecule type" value="Genomic_DNA"/>
</dbReference>
<protein>
    <submittedName>
        <fullName evidence="11">Type II secretion pathway protein M</fullName>
    </submittedName>
</protein>
<gene>
    <name evidence="11" type="ordered locus">Tcr_0259</name>
</gene>
<sequence length="167" mass="19228">MEFDNLKQTALQIWKGFSQRDQRAIMILGGVLLCAVLYFLIWLPSEHAKQQAQQKLALSQQKWDWLNEQLPKVAQRGPVLPASTLKTTEGLMQFIQAQLRQLNLYQTIERIETQGHKVVVEFKEVNAPRLFRWLSQQEQQGLIAYSADLKPLQPGIVTAKVIFEVSK</sequence>
<reference evidence="11" key="1">
    <citation type="submission" date="2006-07" db="EMBL/GenBank/DDBJ databases">
        <title>Complete sequence of Thiomicrospira crunogena XCL-2.</title>
        <authorList>
            <consortium name="US DOE Joint Genome Institute"/>
            <person name="Copeland A."/>
            <person name="Lucas S."/>
            <person name="Lapidus A."/>
            <person name="Barry K."/>
            <person name="Detter J.C."/>
            <person name="Glavina del Rio T."/>
            <person name="Hammon N."/>
            <person name="Israni S."/>
            <person name="Dalin E."/>
            <person name="Tice H."/>
            <person name="Pitluck S."/>
            <person name="Chain P."/>
            <person name="Malfatti S."/>
            <person name="Shin M."/>
            <person name="Vergez L."/>
            <person name="Schmutz J."/>
            <person name="Larimer F."/>
            <person name="Land M."/>
            <person name="Hauser L."/>
            <person name="Kyrpides N."/>
            <person name="Lykidis A."/>
            <person name="Scott K.M."/>
            <person name="Sievert S."/>
            <person name="Kerfeld C."/>
            <person name="Freyermuth S."/>
            <person name="Dobrinski K."/>
            <person name="Boller A."/>
            <person name="Fitzpatrick K."/>
            <person name="Thoma P."/>
            <person name="Moore J."/>
            <person name="Richardson P."/>
        </authorList>
    </citation>
    <scope>NUCLEOTIDE SEQUENCE</scope>
    <source>
        <strain evidence="11">XCL-2</strain>
    </source>
</reference>
<dbReference type="HOGENOM" id="CLU_1569955_0_0_6"/>
<evidence type="ECO:0000256" key="9">
    <source>
        <dbReference type="ARBA" id="ARBA00023136"/>
    </source>
</evidence>
<dbReference type="OrthoDB" id="5616340at2"/>
<dbReference type="InterPro" id="IPR023229">
    <property type="entry name" value="T2SS_M_periplasmic_sf"/>
</dbReference>
<organism evidence="11">
    <name type="scientific">Hydrogenovibrio crunogenus (strain DSM 25203 / XCL-2)</name>
    <name type="common">Thiomicrospira crunogena</name>
    <dbReference type="NCBI Taxonomy" id="317025"/>
    <lineage>
        <taxon>Bacteria</taxon>
        <taxon>Pseudomonadati</taxon>
        <taxon>Pseudomonadota</taxon>
        <taxon>Gammaproteobacteria</taxon>
        <taxon>Thiotrichales</taxon>
        <taxon>Piscirickettsiaceae</taxon>
        <taxon>Hydrogenovibrio</taxon>
    </lineage>
</organism>
<dbReference type="eggNOG" id="COG3149">
    <property type="taxonomic scope" value="Bacteria"/>
</dbReference>
<keyword evidence="4" id="KW-1003">Cell membrane</keyword>
<evidence type="ECO:0000256" key="6">
    <source>
        <dbReference type="ARBA" id="ARBA00022692"/>
    </source>
</evidence>
<evidence type="ECO:0000256" key="10">
    <source>
        <dbReference type="SAM" id="Phobius"/>
    </source>
</evidence>
<dbReference type="InterPro" id="IPR007690">
    <property type="entry name" value="T2SS_GspM"/>
</dbReference>
<comment type="subcellular location">
    <subcellularLocation>
        <location evidence="1">Cell inner membrane</location>
        <topology evidence="1">Single-pass membrane protein</topology>
    </subcellularLocation>
</comment>
<dbReference type="KEGG" id="tcx:Tcr_0259"/>
<proteinExistence type="inferred from homology"/>
<dbReference type="SUPFAM" id="SSF103054">
    <property type="entry name" value="General secretion pathway protein M, EpsM"/>
    <property type="match status" value="1"/>
</dbReference>
<evidence type="ECO:0000256" key="7">
    <source>
        <dbReference type="ARBA" id="ARBA00022927"/>
    </source>
</evidence>
<dbReference type="GO" id="GO:0015627">
    <property type="term" value="C:type II protein secretion system complex"/>
    <property type="evidence" value="ECO:0007669"/>
    <property type="project" value="InterPro"/>
</dbReference>
<dbReference type="Gene3D" id="3.30.1360.100">
    <property type="entry name" value="General secretion pathway protein M, EpsM"/>
    <property type="match status" value="1"/>
</dbReference>
<evidence type="ECO:0000256" key="2">
    <source>
        <dbReference type="ARBA" id="ARBA00010637"/>
    </source>
</evidence>
<evidence type="ECO:0000256" key="5">
    <source>
        <dbReference type="ARBA" id="ARBA00022519"/>
    </source>
</evidence>
<dbReference type="STRING" id="317025.Tcr_0259"/>
<evidence type="ECO:0000256" key="8">
    <source>
        <dbReference type="ARBA" id="ARBA00022989"/>
    </source>
</evidence>
<dbReference type="GO" id="GO:0015628">
    <property type="term" value="P:protein secretion by the type II secretion system"/>
    <property type="evidence" value="ECO:0007669"/>
    <property type="project" value="InterPro"/>
</dbReference>
<keyword evidence="7" id="KW-0653">Protein transport</keyword>
<keyword evidence="5" id="KW-0997">Cell inner membrane</keyword>
<keyword evidence="3" id="KW-0813">Transport</keyword>
<evidence type="ECO:0000313" key="11">
    <source>
        <dbReference type="EMBL" id="ABB40855.1"/>
    </source>
</evidence>
<evidence type="ECO:0000256" key="4">
    <source>
        <dbReference type="ARBA" id="ARBA00022475"/>
    </source>
</evidence>
<name>Q31J18_HYDCU</name>
<keyword evidence="9 10" id="KW-0472">Membrane</keyword>